<organism evidence="2 3">
    <name type="scientific">Nocardioides aquiterrae</name>
    <dbReference type="NCBI Taxonomy" id="203799"/>
    <lineage>
        <taxon>Bacteria</taxon>
        <taxon>Bacillati</taxon>
        <taxon>Actinomycetota</taxon>
        <taxon>Actinomycetes</taxon>
        <taxon>Propionibacteriales</taxon>
        <taxon>Nocardioidaceae</taxon>
        <taxon>Nocardioides</taxon>
    </lineage>
</organism>
<dbReference type="Proteomes" id="UP001499979">
    <property type="component" value="Unassembled WGS sequence"/>
</dbReference>
<reference evidence="3" key="1">
    <citation type="journal article" date="2019" name="Int. J. Syst. Evol. Microbiol.">
        <title>The Global Catalogue of Microorganisms (GCM) 10K type strain sequencing project: providing services to taxonomists for standard genome sequencing and annotation.</title>
        <authorList>
            <consortium name="The Broad Institute Genomics Platform"/>
            <consortium name="The Broad Institute Genome Sequencing Center for Infectious Disease"/>
            <person name="Wu L."/>
            <person name="Ma J."/>
        </authorList>
    </citation>
    <scope>NUCLEOTIDE SEQUENCE [LARGE SCALE GENOMIC DNA]</scope>
    <source>
        <strain evidence="3">JCM 11813</strain>
    </source>
</reference>
<evidence type="ECO:0000256" key="1">
    <source>
        <dbReference type="SAM" id="Phobius"/>
    </source>
</evidence>
<feature type="transmembrane region" description="Helical" evidence="1">
    <location>
        <begin position="35"/>
        <end position="55"/>
    </location>
</feature>
<dbReference type="EMBL" id="BAAAJE010000014">
    <property type="protein sequence ID" value="GAA1146822.1"/>
    <property type="molecule type" value="Genomic_DNA"/>
</dbReference>
<proteinExistence type="predicted"/>
<protein>
    <submittedName>
        <fullName evidence="2">Uncharacterized protein</fullName>
    </submittedName>
</protein>
<keyword evidence="3" id="KW-1185">Reference proteome</keyword>
<accession>A0ABP4EYH1</accession>
<evidence type="ECO:0000313" key="2">
    <source>
        <dbReference type="EMBL" id="GAA1146822.1"/>
    </source>
</evidence>
<comment type="caution">
    <text evidence="2">The sequence shown here is derived from an EMBL/GenBank/DDBJ whole genome shotgun (WGS) entry which is preliminary data.</text>
</comment>
<evidence type="ECO:0000313" key="3">
    <source>
        <dbReference type="Proteomes" id="UP001499979"/>
    </source>
</evidence>
<name>A0ABP4EYH1_9ACTN</name>
<keyword evidence="1" id="KW-1133">Transmembrane helix</keyword>
<gene>
    <name evidence="2" type="ORF">GCM10009606_27140</name>
</gene>
<dbReference type="RefSeq" id="WP_343908110.1">
    <property type="nucleotide sequence ID" value="NZ_BAAAJE010000014.1"/>
</dbReference>
<keyword evidence="1" id="KW-0812">Transmembrane</keyword>
<sequence>MSHTQTLLLAAIVAGFALLALTVGAFVISRQRLGVLLLVLAGASFVAALVLMGRVSSQWEHEKRAEVLAKYHVKVQDWGAPLGSAPDWKVDGKVYKECVVLFPSPDDPVFECDGQEMPRR</sequence>
<keyword evidence="1" id="KW-0472">Membrane</keyword>